<dbReference type="eggNOG" id="ENOG502ZAQ2">
    <property type="taxonomic scope" value="Bacteria"/>
</dbReference>
<feature type="chain" id="PRO_5003297236" evidence="1">
    <location>
        <begin position="20"/>
        <end position="404"/>
    </location>
</feature>
<keyword evidence="3" id="KW-1185">Reference proteome</keyword>
<evidence type="ECO:0000313" key="3">
    <source>
        <dbReference type="Proteomes" id="UP000005615"/>
    </source>
</evidence>
<sequence>MKISVRVVGCLIVTLVSLSGCVSQTVKTTKIPAIQTPTAAIPNEQLLDVSIALFDPGLDIESDGDIPVFPEVRQSEARYMPQLLMNAMQDSGAWGAVRVVPSEDQLTDLMISGKILRSDGKNLALEITAVDATNRYWIDHRVYKAEASRYAYSTTTRSTHDAFQAVYNRIANDLLQHYDKLGPATLVRVRQVAEMRFAERFASQAFEDYVIYEDGRYQLQKLPAEGDPMLERVRKIRARDHLYVDTLQTYYEQFGGQMQLPYQEWRKLTYEEAMALEEVRAEAASDLLIGGLSVLAGIYAAAEGNDTVTRTAGNVAIMGGAYMVKSGLDKRNEAAIHVEALEELGASLEAEITPQVIQLDDQTITLTGNVQDQYAQWRALLDDIYESEIGSLDQTLRSQQDSNR</sequence>
<evidence type="ECO:0000256" key="1">
    <source>
        <dbReference type="SAM" id="SignalP"/>
    </source>
</evidence>
<evidence type="ECO:0000313" key="2">
    <source>
        <dbReference type="EMBL" id="EGG29235.1"/>
    </source>
</evidence>
<organism evidence="2 3">
    <name type="scientific">Aequoribacter fuscus</name>
    <dbReference type="NCBI Taxonomy" id="2518989"/>
    <lineage>
        <taxon>Bacteria</taxon>
        <taxon>Pseudomonadati</taxon>
        <taxon>Pseudomonadota</taxon>
        <taxon>Gammaproteobacteria</taxon>
        <taxon>Cellvibrionales</taxon>
        <taxon>Halieaceae</taxon>
        <taxon>Aequoribacter</taxon>
    </lineage>
</organism>
<gene>
    <name evidence="2" type="ORF">IMCC3088_2048</name>
</gene>
<dbReference type="STRING" id="2518989.IMCC3088_2048"/>
<dbReference type="EMBL" id="AEIG01000060">
    <property type="protein sequence ID" value="EGG29235.1"/>
    <property type="molecule type" value="Genomic_DNA"/>
</dbReference>
<accession>F3L356</accession>
<proteinExistence type="predicted"/>
<name>F3L356_9GAMM</name>
<reference evidence="2 3" key="1">
    <citation type="journal article" date="2011" name="J. Bacteriol.">
        <title>Genome sequence of strain IMCC3088, a proteorhodopsin-containing marine bacterium belonging to the OM60/NOR5 clade.</title>
        <authorList>
            <person name="Jang Y."/>
            <person name="Oh H.M."/>
            <person name="Kang I."/>
            <person name="Lee K."/>
            <person name="Yang S.J."/>
            <person name="Cho J.C."/>
        </authorList>
    </citation>
    <scope>NUCLEOTIDE SEQUENCE [LARGE SCALE GENOMIC DNA]</scope>
    <source>
        <strain evidence="2 3">IMCC3088</strain>
    </source>
</reference>
<feature type="signal peptide" evidence="1">
    <location>
        <begin position="1"/>
        <end position="19"/>
    </location>
</feature>
<keyword evidence="1" id="KW-0732">Signal</keyword>
<dbReference type="AlphaFoldDB" id="F3L356"/>
<comment type="caution">
    <text evidence="2">The sequence shown here is derived from an EMBL/GenBank/DDBJ whole genome shotgun (WGS) entry which is preliminary data.</text>
</comment>
<dbReference type="PROSITE" id="PS51257">
    <property type="entry name" value="PROKAR_LIPOPROTEIN"/>
    <property type="match status" value="1"/>
</dbReference>
<dbReference type="RefSeq" id="WP_009576222.1">
    <property type="nucleotide sequence ID" value="NZ_AEIG01000060.1"/>
</dbReference>
<dbReference type="Proteomes" id="UP000005615">
    <property type="component" value="Unassembled WGS sequence"/>
</dbReference>
<protein>
    <submittedName>
        <fullName evidence="2">Secreted protein</fullName>
    </submittedName>
</protein>